<organism evidence="1 2">
    <name type="scientific">Chitinophaga pinensis (strain ATCC 43595 / DSM 2588 / LMG 13176 / NBRC 15968 / NCIMB 11800 / UQM 2034)</name>
    <dbReference type="NCBI Taxonomy" id="485918"/>
    <lineage>
        <taxon>Bacteria</taxon>
        <taxon>Pseudomonadati</taxon>
        <taxon>Bacteroidota</taxon>
        <taxon>Chitinophagia</taxon>
        <taxon>Chitinophagales</taxon>
        <taxon>Chitinophagaceae</taxon>
        <taxon>Chitinophaga</taxon>
    </lineage>
</organism>
<accession>A0A979GW67</accession>
<dbReference type="PROSITE" id="PS51257">
    <property type="entry name" value="PROKAR_LIPOPROTEIN"/>
    <property type="match status" value="1"/>
</dbReference>
<dbReference type="OrthoDB" id="659437at2"/>
<protein>
    <submittedName>
        <fullName evidence="1">Uncharacterized protein</fullName>
    </submittedName>
</protein>
<evidence type="ECO:0000313" key="2">
    <source>
        <dbReference type="Proteomes" id="UP000002215"/>
    </source>
</evidence>
<dbReference type="Proteomes" id="UP000002215">
    <property type="component" value="Chromosome"/>
</dbReference>
<dbReference type="KEGG" id="cpi:Cpin_4122"/>
<name>A0A979GW67_CHIPD</name>
<reference evidence="1 2" key="2">
    <citation type="journal article" date="2010" name="Stand. Genomic Sci.">
        <title>Complete genome sequence of Chitinophaga pinensis type strain (UQM 2034).</title>
        <authorList>
            <person name="Glavina Del Rio T."/>
            <person name="Abt B."/>
            <person name="Spring S."/>
            <person name="Lapidus A."/>
            <person name="Nolan M."/>
            <person name="Tice H."/>
            <person name="Copeland A."/>
            <person name="Cheng J.F."/>
            <person name="Chen F."/>
            <person name="Bruce D."/>
            <person name="Goodwin L."/>
            <person name="Pitluck S."/>
            <person name="Ivanova N."/>
            <person name="Mavromatis K."/>
            <person name="Mikhailova N."/>
            <person name="Pati A."/>
            <person name="Chen A."/>
            <person name="Palaniappan K."/>
            <person name="Land M."/>
            <person name="Hauser L."/>
            <person name="Chang Y.J."/>
            <person name="Jeffries C.D."/>
            <person name="Chain P."/>
            <person name="Saunders E."/>
            <person name="Detter J.C."/>
            <person name="Brettin T."/>
            <person name="Rohde M."/>
            <person name="Goker M."/>
            <person name="Bristow J."/>
            <person name="Eisen J.A."/>
            <person name="Markowitz V."/>
            <person name="Hugenholtz P."/>
            <person name="Kyrpides N.C."/>
            <person name="Klenk H.P."/>
            <person name="Lucas S."/>
        </authorList>
    </citation>
    <scope>NUCLEOTIDE SEQUENCE [LARGE SCALE GENOMIC DNA]</scope>
    <source>
        <strain evidence="2">ATCC 43595 / DSM 2588 / LMG 13176 / NBRC 15968 / NCIMB 11800 / UQM 2034</strain>
    </source>
</reference>
<gene>
    <name evidence="1" type="ordered locus">Cpin_4122</name>
</gene>
<sequence>MKKITVPIALLVFAFACSDAKQVKTVAGKGITDTATYMRIGNPDTALAIFMFRECYHYDYPLQRESYIRWETEREKIHPLIVSLFGTHKDFEERSRQIDVNQLRFLNDARKELAMSADEFNTISDMMEFEYLTGRKDSAVRVLMEGMIADEKVSDDEKSTLKNTLESM</sequence>
<reference evidence="2" key="1">
    <citation type="submission" date="2009-08" db="EMBL/GenBank/DDBJ databases">
        <title>The complete genome of Chitinophaga pinensis DSM 2588.</title>
        <authorList>
            <consortium name="US DOE Joint Genome Institute (JGI-PGF)"/>
            <person name="Lucas S."/>
            <person name="Copeland A."/>
            <person name="Lapidus A."/>
            <person name="Glavina del Rio T."/>
            <person name="Dalin E."/>
            <person name="Tice H."/>
            <person name="Bruce D."/>
            <person name="Goodwin L."/>
            <person name="Pitluck S."/>
            <person name="Kyrpides N."/>
            <person name="Mavromatis K."/>
            <person name="Ivanova N."/>
            <person name="Mikhailova N."/>
            <person name="Sims D."/>
            <person name="Meinche L."/>
            <person name="Brettin T."/>
            <person name="Detter J.C."/>
            <person name="Han C."/>
            <person name="Larimer F."/>
            <person name="Land M."/>
            <person name="Hauser L."/>
            <person name="Markowitz V."/>
            <person name="Cheng J.-F."/>
            <person name="Hugenholtz P."/>
            <person name="Woyke T."/>
            <person name="Wu D."/>
            <person name="Spring S."/>
            <person name="Klenk H.-P."/>
            <person name="Eisen J.A."/>
        </authorList>
    </citation>
    <scope>NUCLEOTIDE SEQUENCE [LARGE SCALE GENOMIC DNA]</scope>
    <source>
        <strain evidence="2">ATCC 43595 / DSM 2588 / LMG 13176 / NBRC 15968 / NCIMB 11800 / UQM 2034</strain>
    </source>
</reference>
<dbReference type="EMBL" id="CP001699">
    <property type="protein sequence ID" value="ACU61581.1"/>
    <property type="molecule type" value="Genomic_DNA"/>
</dbReference>
<evidence type="ECO:0000313" key="1">
    <source>
        <dbReference type="EMBL" id="ACU61581.1"/>
    </source>
</evidence>
<dbReference type="RefSeq" id="WP_012791753.1">
    <property type="nucleotide sequence ID" value="NC_013132.1"/>
</dbReference>
<dbReference type="AlphaFoldDB" id="A0A979GW67"/>
<proteinExistence type="predicted"/>